<accession>E9DFH5</accession>
<gene>
    <name evidence="2" type="ORF">CPSG_08490</name>
</gene>
<dbReference type="Proteomes" id="UP000002497">
    <property type="component" value="Unassembled WGS sequence"/>
</dbReference>
<proteinExistence type="predicted"/>
<feature type="compositionally biased region" description="Polar residues" evidence="1">
    <location>
        <begin position="1"/>
        <end position="13"/>
    </location>
</feature>
<reference evidence="3" key="1">
    <citation type="journal article" date="2010" name="Genome Res.">
        <title>Population genomic sequencing of Coccidioides fungi reveals recent hybridization and transposon control.</title>
        <authorList>
            <person name="Neafsey D.E."/>
            <person name="Barker B.M."/>
            <person name="Sharpton T.J."/>
            <person name="Stajich J.E."/>
            <person name="Park D.J."/>
            <person name="Whiston E."/>
            <person name="Hung C.-Y."/>
            <person name="McMahan C."/>
            <person name="White J."/>
            <person name="Sykes S."/>
            <person name="Heiman D."/>
            <person name="Young S."/>
            <person name="Zeng Q."/>
            <person name="Abouelleil A."/>
            <person name="Aftuck L."/>
            <person name="Bessette D."/>
            <person name="Brown A."/>
            <person name="FitzGerald M."/>
            <person name="Lui A."/>
            <person name="Macdonald J.P."/>
            <person name="Priest M."/>
            <person name="Orbach M.J."/>
            <person name="Galgiani J.N."/>
            <person name="Kirkland T.N."/>
            <person name="Cole G.T."/>
            <person name="Birren B.W."/>
            <person name="Henn M.R."/>
            <person name="Taylor J.W."/>
            <person name="Rounsley S.D."/>
        </authorList>
    </citation>
    <scope>NUCLEOTIDE SEQUENCE [LARGE SCALE GENOMIC DNA]</scope>
    <source>
        <strain evidence="3">RMSCC 757 / Silveira</strain>
    </source>
</reference>
<dbReference type="EMBL" id="GL636503">
    <property type="protein sequence ID" value="EFW14831.1"/>
    <property type="molecule type" value="Genomic_DNA"/>
</dbReference>
<sequence length="218" mass="23971">MELDQNLTNQPNDVSLPPGEGECAYPPGGSETHTLARAAVERADWNLEVGKKQCRWRRRYSQDQGTGKSPSTLPALWQAFQEDQVRSNTPTSHTSGFDTPLCFSATHPAKSRCHVSYTQQGCKNGSSASDQGMMVRLGTDQDFFAQESPCGGAVLRHGQPALPLCGVAKMILSDFTPALELRSAQLVAWPPGFRKWNTRYIANGKTVRDSMQRWSAKA</sequence>
<keyword evidence="3" id="KW-1185">Reference proteome</keyword>
<dbReference type="VEuPathDB" id="FungiDB:CPSG_08490"/>
<evidence type="ECO:0000313" key="2">
    <source>
        <dbReference type="EMBL" id="EFW14831.1"/>
    </source>
</evidence>
<dbReference type="AlphaFoldDB" id="E9DFH5"/>
<reference evidence="3" key="2">
    <citation type="submission" date="2010-03" db="EMBL/GenBank/DDBJ databases">
        <title>The genome sequence of Coccidioides posadasii strain Silveira.</title>
        <authorList>
            <consortium name="The Broad Institute Genome Sequencing Center for Infectious Disease"/>
            <person name="Neafsey D."/>
            <person name="Orbach M."/>
            <person name="Henn M.R."/>
            <person name="Cole G.T."/>
            <person name="Galgiani J."/>
            <person name="Gardner M.J."/>
            <person name="Kirkland T.N."/>
            <person name="Taylor J.W."/>
            <person name="Young S.K."/>
            <person name="Zeng Q."/>
            <person name="Koehrsen M."/>
            <person name="Alvarado L."/>
            <person name="Berlin A."/>
            <person name="Borenstein D."/>
            <person name="Chapman S.B."/>
            <person name="Chen Z."/>
            <person name="Engels R."/>
            <person name="Freedman E."/>
            <person name="Gellesch M."/>
            <person name="Goldberg J."/>
            <person name="Griggs A."/>
            <person name="Gujja S."/>
            <person name="Heilman E."/>
            <person name="Heiman D."/>
            <person name="Howarth C."/>
            <person name="Jen D."/>
            <person name="Larson L."/>
            <person name="Mehta T."/>
            <person name="Neiman D."/>
            <person name="Park D."/>
            <person name="Pearson M."/>
            <person name="Richards J."/>
            <person name="Roberts A."/>
            <person name="Saif S."/>
            <person name="Shea T."/>
            <person name="Shenoy N."/>
            <person name="Sisk P."/>
            <person name="Stolte C."/>
            <person name="Sykes S."/>
            <person name="Walk T."/>
            <person name="White J."/>
            <person name="Yandava C."/>
            <person name="Haas B."/>
            <person name="Nusbaum C."/>
            <person name="Birren B."/>
        </authorList>
    </citation>
    <scope>NUCLEOTIDE SEQUENCE [LARGE SCALE GENOMIC DNA]</scope>
    <source>
        <strain evidence="3">RMSCC 757 / Silveira</strain>
    </source>
</reference>
<name>E9DFH5_COCPS</name>
<evidence type="ECO:0000256" key="1">
    <source>
        <dbReference type="SAM" id="MobiDB-lite"/>
    </source>
</evidence>
<protein>
    <submittedName>
        <fullName evidence="2">Predicted protein</fullName>
    </submittedName>
</protein>
<dbReference type="HOGENOM" id="CLU_1266766_0_0_1"/>
<feature type="region of interest" description="Disordered" evidence="1">
    <location>
        <begin position="1"/>
        <end position="31"/>
    </location>
</feature>
<organism evidence="3">
    <name type="scientific">Coccidioides posadasii (strain RMSCC 757 / Silveira)</name>
    <name type="common">Valley fever fungus</name>
    <dbReference type="NCBI Taxonomy" id="443226"/>
    <lineage>
        <taxon>Eukaryota</taxon>
        <taxon>Fungi</taxon>
        <taxon>Dikarya</taxon>
        <taxon>Ascomycota</taxon>
        <taxon>Pezizomycotina</taxon>
        <taxon>Eurotiomycetes</taxon>
        <taxon>Eurotiomycetidae</taxon>
        <taxon>Onygenales</taxon>
        <taxon>Onygenaceae</taxon>
        <taxon>Coccidioides</taxon>
    </lineage>
</organism>
<evidence type="ECO:0000313" key="3">
    <source>
        <dbReference type="Proteomes" id="UP000002497"/>
    </source>
</evidence>